<accession>X0V635</accession>
<reference evidence="2" key="1">
    <citation type="journal article" date="2014" name="Front. Microbiol.">
        <title>High frequency of phylogenetically diverse reductive dehalogenase-homologous genes in deep subseafloor sedimentary metagenomes.</title>
        <authorList>
            <person name="Kawai M."/>
            <person name="Futagami T."/>
            <person name="Toyoda A."/>
            <person name="Takaki Y."/>
            <person name="Nishi S."/>
            <person name="Hori S."/>
            <person name="Arai W."/>
            <person name="Tsubouchi T."/>
            <person name="Morono Y."/>
            <person name="Uchiyama I."/>
            <person name="Ito T."/>
            <person name="Fujiyama A."/>
            <person name="Inagaki F."/>
            <person name="Takami H."/>
        </authorList>
    </citation>
    <scope>NUCLEOTIDE SEQUENCE</scope>
    <source>
        <strain evidence="2">Expedition CK06-06</strain>
    </source>
</reference>
<feature type="non-terminal residue" evidence="2">
    <location>
        <position position="188"/>
    </location>
</feature>
<evidence type="ECO:0000256" key="1">
    <source>
        <dbReference type="SAM" id="Coils"/>
    </source>
</evidence>
<evidence type="ECO:0000313" key="2">
    <source>
        <dbReference type="EMBL" id="GAG13654.1"/>
    </source>
</evidence>
<gene>
    <name evidence="2" type="ORF">S01H1_37766</name>
</gene>
<organism evidence="2">
    <name type="scientific">marine sediment metagenome</name>
    <dbReference type="NCBI Taxonomy" id="412755"/>
    <lineage>
        <taxon>unclassified sequences</taxon>
        <taxon>metagenomes</taxon>
        <taxon>ecological metagenomes</taxon>
    </lineage>
</organism>
<keyword evidence="1" id="KW-0175">Coiled coil</keyword>
<sequence>MEKSLEQRIEMIFDDNVKNIELISYFKRSTKRTSVFLGDINRKYAEIRPLIDKGLIIDQNAVKTYIFYLDKFENHFYEKYQEKIDFLKVEIRRRKRKKNELIELTENITPEEGCEDYEEKLRICLDFAKQSIGELDDMEIEKEDYNNIVGELQEKKQNDPLHDFLIHIRNDKEIVFNKRTEDNDGIIH</sequence>
<comment type="caution">
    <text evidence="2">The sequence shown here is derived from an EMBL/GenBank/DDBJ whole genome shotgun (WGS) entry which is preliminary data.</text>
</comment>
<proteinExistence type="predicted"/>
<name>X0V635_9ZZZZ</name>
<dbReference type="EMBL" id="BARS01023730">
    <property type="protein sequence ID" value="GAG13654.1"/>
    <property type="molecule type" value="Genomic_DNA"/>
</dbReference>
<feature type="coiled-coil region" evidence="1">
    <location>
        <begin position="77"/>
        <end position="107"/>
    </location>
</feature>
<dbReference type="AlphaFoldDB" id="X0V635"/>
<protein>
    <submittedName>
        <fullName evidence="2">Uncharacterized protein</fullName>
    </submittedName>
</protein>